<feature type="transmembrane region" description="Helical" evidence="7">
    <location>
        <begin position="169"/>
        <end position="190"/>
    </location>
</feature>
<dbReference type="Gene3D" id="3.40.1050.10">
    <property type="entry name" value="Carbonic anhydrase"/>
    <property type="match status" value="1"/>
</dbReference>
<evidence type="ECO:0000313" key="9">
    <source>
        <dbReference type="EMBL" id="QDT57340.1"/>
    </source>
</evidence>
<dbReference type="RefSeq" id="WP_145034693.1">
    <property type="nucleotide sequence ID" value="NZ_CP036271.1"/>
</dbReference>
<evidence type="ECO:0000256" key="6">
    <source>
        <dbReference type="PIRSR" id="PIRSR601765-1"/>
    </source>
</evidence>
<feature type="transmembrane region" description="Helical" evidence="7">
    <location>
        <begin position="202"/>
        <end position="224"/>
    </location>
</feature>
<evidence type="ECO:0000256" key="4">
    <source>
        <dbReference type="ARBA" id="ARBA00022989"/>
    </source>
</evidence>
<dbReference type="EMBL" id="CP036271">
    <property type="protein sequence ID" value="QDT57340.1"/>
    <property type="molecule type" value="Genomic_DNA"/>
</dbReference>
<dbReference type="SUPFAM" id="SSF53056">
    <property type="entry name" value="beta-carbonic anhydrase, cab"/>
    <property type="match status" value="1"/>
</dbReference>
<keyword evidence="3 7" id="KW-0812">Transmembrane</keyword>
<gene>
    <name evidence="9" type="primary">dauA</name>
    <name evidence="9" type="ORF">Pan44_54080</name>
</gene>
<dbReference type="InParanoid" id="A0A517SMJ0"/>
<feature type="binding site" evidence="6">
    <location>
        <position position="632"/>
    </location>
    <ligand>
        <name>Zn(2+)</name>
        <dbReference type="ChEBI" id="CHEBI:29105"/>
    </ligand>
</feature>
<protein>
    <submittedName>
        <fullName evidence="9">C4-dicarboxylic acid transporter DauA</fullName>
    </submittedName>
</protein>
<dbReference type="GO" id="GO:0055085">
    <property type="term" value="P:transmembrane transport"/>
    <property type="evidence" value="ECO:0007669"/>
    <property type="project" value="InterPro"/>
</dbReference>
<feature type="binding site" evidence="6">
    <location>
        <position position="635"/>
    </location>
    <ligand>
        <name>Zn(2+)</name>
        <dbReference type="ChEBI" id="CHEBI:29105"/>
    </ligand>
</feature>
<organism evidence="9 10">
    <name type="scientific">Caulifigura coniformis</name>
    <dbReference type="NCBI Taxonomy" id="2527983"/>
    <lineage>
        <taxon>Bacteria</taxon>
        <taxon>Pseudomonadati</taxon>
        <taxon>Planctomycetota</taxon>
        <taxon>Planctomycetia</taxon>
        <taxon>Planctomycetales</taxon>
        <taxon>Planctomycetaceae</taxon>
        <taxon>Caulifigura</taxon>
    </lineage>
</organism>
<evidence type="ECO:0000256" key="7">
    <source>
        <dbReference type="SAM" id="Phobius"/>
    </source>
</evidence>
<dbReference type="KEGG" id="ccos:Pan44_54080"/>
<dbReference type="InterPro" id="IPR001765">
    <property type="entry name" value="Carbonic_anhydrase"/>
</dbReference>
<evidence type="ECO:0000259" key="8">
    <source>
        <dbReference type="Pfam" id="PF00916"/>
    </source>
</evidence>
<feature type="transmembrane region" description="Helical" evidence="7">
    <location>
        <begin position="339"/>
        <end position="368"/>
    </location>
</feature>
<dbReference type="Pfam" id="PF00484">
    <property type="entry name" value="Pro_CA"/>
    <property type="match status" value="1"/>
</dbReference>
<dbReference type="SMART" id="SM00947">
    <property type="entry name" value="Pro_CA"/>
    <property type="match status" value="1"/>
</dbReference>
<feature type="transmembrane region" description="Helical" evidence="7">
    <location>
        <begin position="15"/>
        <end position="33"/>
    </location>
</feature>
<feature type="binding site" evidence="6">
    <location>
        <position position="579"/>
    </location>
    <ligand>
        <name>Zn(2+)</name>
        <dbReference type="ChEBI" id="CHEBI:29105"/>
    </ligand>
</feature>
<dbReference type="InterPro" id="IPR001902">
    <property type="entry name" value="SLC26A/SulP_fam"/>
</dbReference>
<feature type="transmembrane region" description="Helical" evidence="7">
    <location>
        <begin position="389"/>
        <end position="420"/>
    </location>
</feature>
<keyword evidence="4 7" id="KW-1133">Transmembrane helix</keyword>
<keyword evidence="5 7" id="KW-0472">Membrane</keyword>
<keyword evidence="6" id="KW-0479">Metal-binding</keyword>
<feature type="transmembrane region" description="Helical" evidence="7">
    <location>
        <begin position="79"/>
        <end position="101"/>
    </location>
</feature>
<dbReference type="AlphaFoldDB" id="A0A517SMJ0"/>
<reference evidence="9 10" key="1">
    <citation type="submission" date="2019-02" db="EMBL/GenBank/DDBJ databases">
        <title>Deep-cultivation of Planctomycetes and their phenomic and genomic characterization uncovers novel biology.</title>
        <authorList>
            <person name="Wiegand S."/>
            <person name="Jogler M."/>
            <person name="Boedeker C."/>
            <person name="Pinto D."/>
            <person name="Vollmers J."/>
            <person name="Rivas-Marin E."/>
            <person name="Kohn T."/>
            <person name="Peeters S.H."/>
            <person name="Heuer A."/>
            <person name="Rast P."/>
            <person name="Oberbeckmann S."/>
            <person name="Bunk B."/>
            <person name="Jeske O."/>
            <person name="Meyerdierks A."/>
            <person name="Storesund J.E."/>
            <person name="Kallscheuer N."/>
            <person name="Luecker S."/>
            <person name="Lage O.M."/>
            <person name="Pohl T."/>
            <person name="Merkel B.J."/>
            <person name="Hornburger P."/>
            <person name="Mueller R.-W."/>
            <person name="Bruemmer F."/>
            <person name="Labrenz M."/>
            <person name="Spormann A.M."/>
            <person name="Op den Camp H."/>
            <person name="Overmann J."/>
            <person name="Amann R."/>
            <person name="Jetten M.S.M."/>
            <person name="Mascher T."/>
            <person name="Medema M.H."/>
            <person name="Devos D.P."/>
            <person name="Kaster A.-K."/>
            <person name="Ovreas L."/>
            <person name="Rohde M."/>
            <person name="Galperin M.Y."/>
            <person name="Jogler C."/>
        </authorList>
    </citation>
    <scope>NUCLEOTIDE SEQUENCE [LARGE SCALE GENOMIC DNA]</scope>
    <source>
        <strain evidence="9 10">Pan44</strain>
    </source>
</reference>
<sequence length="754" mass="79817">MKQTAATSRFSFSDVSAGLVVYLVALPLCLGVAKASGAPYFAGILAGIVGGIVVGALSGSHTSVSGPAAGLTAVVATQIHALGLQGFLLAVVIGGVLQIVMGIARLGFLSAFVPTAVIKGLLAAIGIILILKQIPHVLGHDADPEGEMSFFQVDDQNTFSELAAILNDYHLGAALIGLAALAVLIIWDKVKFLKNLPVPSPLVAVLVGVGISEYLRTIGGAWIVSGNHLVEVPVVESLSGFKQFLLTPDFQQLGNPAVFLAGVTIAIVASLETLLNLEAVDRLDPRKRESPASRELVAQGVGNTVAGLIGGIPVTSVIVRSSVNVNMGATSKASSIIHGSLLLVSVAVFPAWLNRIPLACLAAILLVTGYKLASPKIIRGMWREGREQFLPFITTVVAIVLTDLLTGIIIGLAISIGFVLRSNLLRPMRNFVEKHAAGEVLRIELASQVSFLNKAALERTLLDVQPGGHVLIDARGTDYIDPDVRHLIEEFKERSGPVRGVDVSLVGFDSKKHGLHSEMNFIDYVDRTVQDKMTPGRALELLKEGNQRFRNGTRLTRDLGRQMQETAPGQHPMAVILSCIDSRNPAEIIFDLGLGDIFSVRIAGNVVSRKVLGSIEYGCAAGGAKLVVVMGHTRCGAITEAVNCLALDGSEAGAACHHLQFIVEDISPSVDEATARSIAQASGAQREELIDAVARRHVRHVIDAIRGQSPVLRRLEETGQIQLVAAMYDVRSGNVKFETGHPAGSIATPQPQSV</sequence>
<dbReference type="CDD" id="cd03378">
    <property type="entry name" value="beta_CA_cladeC"/>
    <property type="match status" value="1"/>
</dbReference>
<evidence type="ECO:0000256" key="2">
    <source>
        <dbReference type="ARBA" id="ARBA00006217"/>
    </source>
</evidence>
<dbReference type="OrthoDB" id="9769739at2"/>
<evidence type="ECO:0000256" key="5">
    <source>
        <dbReference type="ARBA" id="ARBA00023136"/>
    </source>
</evidence>
<feature type="transmembrane region" description="Helical" evidence="7">
    <location>
        <begin position="40"/>
        <end position="59"/>
    </location>
</feature>
<proteinExistence type="inferred from homology"/>
<comment type="cofactor">
    <cofactor evidence="6">
        <name>Zn(2+)</name>
        <dbReference type="ChEBI" id="CHEBI:29105"/>
    </cofactor>
    <text evidence="6">Binds 1 zinc ion per subunit.</text>
</comment>
<dbReference type="GO" id="GO:0004089">
    <property type="term" value="F:carbonate dehydratase activity"/>
    <property type="evidence" value="ECO:0007669"/>
    <property type="project" value="InterPro"/>
</dbReference>
<name>A0A517SMJ0_9PLAN</name>
<evidence type="ECO:0000256" key="1">
    <source>
        <dbReference type="ARBA" id="ARBA00004141"/>
    </source>
</evidence>
<dbReference type="InterPro" id="IPR011547">
    <property type="entry name" value="SLC26A/SulP_dom"/>
</dbReference>
<keyword evidence="6" id="KW-0862">Zinc</keyword>
<dbReference type="GO" id="GO:0008270">
    <property type="term" value="F:zinc ion binding"/>
    <property type="evidence" value="ECO:0007669"/>
    <property type="project" value="InterPro"/>
</dbReference>
<dbReference type="Pfam" id="PF00916">
    <property type="entry name" value="Sulfate_transp"/>
    <property type="match status" value="1"/>
</dbReference>
<dbReference type="Proteomes" id="UP000315700">
    <property type="component" value="Chromosome"/>
</dbReference>
<feature type="transmembrane region" description="Helical" evidence="7">
    <location>
        <begin position="108"/>
        <end position="131"/>
    </location>
</feature>
<evidence type="ECO:0000256" key="3">
    <source>
        <dbReference type="ARBA" id="ARBA00022692"/>
    </source>
</evidence>
<feature type="transmembrane region" description="Helical" evidence="7">
    <location>
        <begin position="257"/>
        <end position="275"/>
    </location>
</feature>
<evidence type="ECO:0000313" key="10">
    <source>
        <dbReference type="Proteomes" id="UP000315700"/>
    </source>
</evidence>
<feature type="domain" description="SLC26A/SulP transporter" evidence="8">
    <location>
        <begin position="13"/>
        <end position="390"/>
    </location>
</feature>
<keyword evidence="10" id="KW-1185">Reference proteome</keyword>
<comment type="subcellular location">
    <subcellularLocation>
        <location evidence="1">Membrane</location>
        <topology evidence="1">Multi-pass membrane protein</topology>
    </subcellularLocation>
</comment>
<dbReference type="PANTHER" id="PTHR11814">
    <property type="entry name" value="SULFATE TRANSPORTER"/>
    <property type="match status" value="1"/>
</dbReference>
<dbReference type="GO" id="GO:0016020">
    <property type="term" value="C:membrane"/>
    <property type="evidence" value="ECO:0007669"/>
    <property type="project" value="UniProtKB-SubCell"/>
</dbReference>
<feature type="binding site" evidence="6">
    <location>
        <position position="581"/>
    </location>
    <ligand>
        <name>Zn(2+)</name>
        <dbReference type="ChEBI" id="CHEBI:29105"/>
    </ligand>
</feature>
<dbReference type="InterPro" id="IPR036874">
    <property type="entry name" value="Carbonic_anhydrase_sf"/>
</dbReference>
<accession>A0A517SMJ0</accession>
<feature type="transmembrane region" description="Helical" evidence="7">
    <location>
        <begin position="296"/>
        <end position="319"/>
    </location>
</feature>
<comment type="similarity">
    <text evidence="2">Belongs to the beta-class carbonic anhydrase family.</text>
</comment>